<keyword evidence="3" id="KW-1185">Reference proteome</keyword>
<keyword evidence="1" id="KW-0732">Signal</keyword>
<evidence type="ECO:0000256" key="1">
    <source>
        <dbReference type="SAM" id="SignalP"/>
    </source>
</evidence>
<comment type="caution">
    <text evidence="2">The sequence shown here is derived from an EMBL/GenBank/DDBJ whole genome shotgun (WGS) entry which is preliminary data.</text>
</comment>
<proteinExistence type="predicted"/>
<dbReference type="AlphaFoldDB" id="A0A364K164"/>
<evidence type="ECO:0008006" key="4">
    <source>
        <dbReference type="Google" id="ProtNLM"/>
    </source>
</evidence>
<evidence type="ECO:0000313" key="2">
    <source>
        <dbReference type="EMBL" id="RAL21438.1"/>
    </source>
</evidence>
<reference evidence="2 3" key="1">
    <citation type="submission" date="2018-06" db="EMBL/GenBank/DDBJ databases">
        <title>Thermoflavimicrobium daqus sp. nov., a thermophilic microbe isolated from Moutai-flavour Daqu.</title>
        <authorList>
            <person name="Wang X."/>
            <person name="Zhou H."/>
        </authorList>
    </citation>
    <scope>NUCLEOTIDE SEQUENCE [LARGE SCALE GENOMIC DNA]</scope>
    <source>
        <strain evidence="2 3">FBKL4.011</strain>
    </source>
</reference>
<sequence>MKKAFSICFSFVLSLLLIFSISVSAATLQEKDQIQFSSVKQDHILSKFITVHENGYIVVDVENKGGEGQINWGIIKYNDKEKPVADYGIDSVKQKKVQVPPGKYALLLVCKYITINGCQAKGTIQSWKNKRNEIAF</sequence>
<dbReference type="Proteomes" id="UP000251213">
    <property type="component" value="Unassembled WGS sequence"/>
</dbReference>
<dbReference type="OrthoDB" id="9854490at2"/>
<organism evidence="2 3">
    <name type="scientific">Thermoflavimicrobium daqui</name>
    <dbReference type="NCBI Taxonomy" id="2137476"/>
    <lineage>
        <taxon>Bacteria</taxon>
        <taxon>Bacillati</taxon>
        <taxon>Bacillota</taxon>
        <taxon>Bacilli</taxon>
        <taxon>Bacillales</taxon>
        <taxon>Thermoactinomycetaceae</taxon>
        <taxon>Thermoflavimicrobium</taxon>
    </lineage>
</organism>
<feature type="signal peptide" evidence="1">
    <location>
        <begin position="1"/>
        <end position="25"/>
    </location>
</feature>
<protein>
    <recommendedName>
        <fullName evidence="4">DUF2141 domain-containing protein</fullName>
    </recommendedName>
</protein>
<name>A0A364K164_9BACL</name>
<feature type="chain" id="PRO_5016959428" description="DUF2141 domain-containing protein" evidence="1">
    <location>
        <begin position="26"/>
        <end position="136"/>
    </location>
</feature>
<reference evidence="2 3" key="2">
    <citation type="submission" date="2018-06" db="EMBL/GenBank/DDBJ databases">
        <authorList>
            <person name="Zhirakovskaya E."/>
        </authorList>
    </citation>
    <scope>NUCLEOTIDE SEQUENCE [LARGE SCALE GENOMIC DNA]</scope>
    <source>
        <strain evidence="2 3">FBKL4.011</strain>
    </source>
</reference>
<dbReference type="RefSeq" id="WP_113660216.1">
    <property type="nucleotide sequence ID" value="NZ_KZ845676.1"/>
</dbReference>
<evidence type="ECO:0000313" key="3">
    <source>
        <dbReference type="Proteomes" id="UP000251213"/>
    </source>
</evidence>
<gene>
    <name evidence="2" type="ORF">DL897_16480</name>
</gene>
<accession>A0A364K164</accession>
<dbReference type="EMBL" id="QJKK01000014">
    <property type="protein sequence ID" value="RAL21438.1"/>
    <property type="molecule type" value="Genomic_DNA"/>
</dbReference>